<keyword evidence="3" id="KW-1185">Reference proteome</keyword>
<proteinExistence type="predicted"/>
<name>A0AAV4U4I4_CAEEX</name>
<gene>
    <name evidence="2" type="ORF">CEXT_712411</name>
</gene>
<evidence type="ECO:0000256" key="1">
    <source>
        <dbReference type="SAM" id="MobiDB-lite"/>
    </source>
</evidence>
<dbReference type="AlphaFoldDB" id="A0AAV4U4I4"/>
<organism evidence="2 3">
    <name type="scientific">Caerostris extrusa</name>
    <name type="common">Bark spider</name>
    <name type="synonym">Caerostris bankana</name>
    <dbReference type="NCBI Taxonomy" id="172846"/>
    <lineage>
        <taxon>Eukaryota</taxon>
        <taxon>Metazoa</taxon>
        <taxon>Ecdysozoa</taxon>
        <taxon>Arthropoda</taxon>
        <taxon>Chelicerata</taxon>
        <taxon>Arachnida</taxon>
        <taxon>Araneae</taxon>
        <taxon>Araneomorphae</taxon>
        <taxon>Entelegynae</taxon>
        <taxon>Araneoidea</taxon>
        <taxon>Araneidae</taxon>
        <taxon>Caerostris</taxon>
    </lineage>
</organism>
<accession>A0AAV4U4I4</accession>
<reference evidence="2 3" key="1">
    <citation type="submission" date="2021-06" db="EMBL/GenBank/DDBJ databases">
        <title>Caerostris extrusa draft genome.</title>
        <authorList>
            <person name="Kono N."/>
            <person name="Arakawa K."/>
        </authorList>
    </citation>
    <scope>NUCLEOTIDE SEQUENCE [LARGE SCALE GENOMIC DNA]</scope>
</reference>
<protein>
    <submittedName>
        <fullName evidence="2">Uncharacterized protein</fullName>
    </submittedName>
</protein>
<evidence type="ECO:0000313" key="3">
    <source>
        <dbReference type="Proteomes" id="UP001054945"/>
    </source>
</evidence>
<comment type="caution">
    <text evidence="2">The sequence shown here is derived from an EMBL/GenBank/DDBJ whole genome shotgun (WGS) entry which is preliminary data.</text>
</comment>
<sequence>MKSRAEQEGGIRGGGGENCHCNTPLRNTTPINRTIPSPPPPTILQPPTTEKASETDNQSNTTNIYALVRLGVVVVFQKGMVVVQQHIGECVAHHGKVALYIYTQQAEKTPHAPSSL</sequence>
<evidence type="ECO:0000313" key="2">
    <source>
        <dbReference type="EMBL" id="GIY52602.1"/>
    </source>
</evidence>
<dbReference type="EMBL" id="BPLR01012261">
    <property type="protein sequence ID" value="GIY52602.1"/>
    <property type="molecule type" value="Genomic_DNA"/>
</dbReference>
<feature type="region of interest" description="Disordered" evidence="1">
    <location>
        <begin position="1"/>
        <end position="58"/>
    </location>
</feature>
<dbReference type="Proteomes" id="UP001054945">
    <property type="component" value="Unassembled WGS sequence"/>
</dbReference>